<accession>A0ABQ8BU65</accession>
<dbReference type="PROSITE" id="PS51471">
    <property type="entry name" value="FE2OG_OXY"/>
    <property type="match status" value="1"/>
</dbReference>
<dbReference type="SUPFAM" id="SSF101936">
    <property type="entry name" value="DNA-binding pseudobarrel domain"/>
    <property type="match status" value="1"/>
</dbReference>
<keyword evidence="6" id="KW-0804">Transcription</keyword>
<keyword evidence="7" id="KW-0539">Nucleus</keyword>
<evidence type="ECO:0000313" key="10">
    <source>
        <dbReference type="Proteomes" id="UP000824890"/>
    </source>
</evidence>
<keyword evidence="2" id="KW-0479">Metal-binding</keyword>
<dbReference type="PANTHER" id="PTHR47990">
    <property type="entry name" value="2-OXOGLUTARATE (2OG) AND FE(II)-DEPENDENT OXYGENASE SUPERFAMILY PROTEIN-RELATED"/>
    <property type="match status" value="1"/>
</dbReference>
<dbReference type="InterPro" id="IPR005123">
    <property type="entry name" value="Oxoglu/Fe-dep_dioxygenase_dom"/>
</dbReference>
<keyword evidence="3" id="KW-0408">Iron</keyword>
<dbReference type="SUPFAM" id="SSF51197">
    <property type="entry name" value="Clavaminate synthase-like"/>
    <property type="match status" value="2"/>
</dbReference>
<keyword evidence="5" id="KW-0238">DNA-binding</keyword>
<evidence type="ECO:0000256" key="4">
    <source>
        <dbReference type="ARBA" id="ARBA00023015"/>
    </source>
</evidence>
<dbReference type="Pfam" id="PF14226">
    <property type="entry name" value="DIOX_N"/>
    <property type="match status" value="1"/>
</dbReference>
<dbReference type="InterPro" id="IPR027443">
    <property type="entry name" value="IPNS-like_sf"/>
</dbReference>
<evidence type="ECO:0000313" key="9">
    <source>
        <dbReference type="EMBL" id="KAH0908323.1"/>
    </source>
</evidence>
<name>A0ABQ8BU65_BRANA</name>
<evidence type="ECO:0000256" key="7">
    <source>
        <dbReference type="ARBA" id="ARBA00023242"/>
    </source>
</evidence>
<organism evidence="9 10">
    <name type="scientific">Brassica napus</name>
    <name type="common">Rape</name>
    <dbReference type="NCBI Taxonomy" id="3708"/>
    <lineage>
        <taxon>Eukaryota</taxon>
        <taxon>Viridiplantae</taxon>
        <taxon>Streptophyta</taxon>
        <taxon>Embryophyta</taxon>
        <taxon>Tracheophyta</taxon>
        <taxon>Spermatophyta</taxon>
        <taxon>Magnoliopsida</taxon>
        <taxon>eudicotyledons</taxon>
        <taxon>Gunneridae</taxon>
        <taxon>Pentapetalae</taxon>
        <taxon>rosids</taxon>
        <taxon>malvids</taxon>
        <taxon>Brassicales</taxon>
        <taxon>Brassicaceae</taxon>
        <taxon>Brassiceae</taxon>
        <taxon>Brassica</taxon>
    </lineage>
</organism>
<dbReference type="Proteomes" id="UP000824890">
    <property type="component" value="Unassembled WGS sequence"/>
</dbReference>
<evidence type="ECO:0000256" key="6">
    <source>
        <dbReference type="ARBA" id="ARBA00023163"/>
    </source>
</evidence>
<sequence length="543" mass="61548">MHLKNLSTKNIPVCSNPLSIMNSLTSFTRKLVVKLNLLSMLSVLSETFELLFTTMILPVIDFSDQNLTPGTSKWDKVKADVRKALEDYGCFQAYVDKVSNIELDKSVYEAMEKLFDLPVQTKQRNVSSKPFHGYLSHNLYQSLGIEDANVAEKVSTKGNHRGGIENFSTAFAGGEAEITQSNRSVGAERVVDPEAALYKELWHACAGPLVTVEASKNQDGGTITLFLEPIQDENAIEKEAPLPPPPRFQVHSFCKTLTASDTSTHGGFSVLSRHADECLPPLDMSLQPPTQEGENGELRVGVRRAIRQQGNARRSVEIIYDAILHMVAQKHFHELIEIQWYLQMMCEKQLNEMMHKFSTQLVELDVMVRKMIMESFGVEKYLDEHLNSTNYLFRMMKYTAPPDDDVEETKLGLRSHTDKNIITILHQYEVDGLEIMTKDGKWIKVKPSQNSFIIMVGDSLCALLNGRLYSPYHRVMMVAKKTRYSTAMFSVPKSGVVIDSPEEVVDEEHPRMFKPFEYMDFLNFFHSEAGRRVESTLHAFCAL</sequence>
<keyword evidence="4" id="KW-0805">Transcription regulation</keyword>
<dbReference type="InterPro" id="IPR050231">
    <property type="entry name" value="Iron_ascorbate_oxido_reductase"/>
</dbReference>
<protein>
    <recommendedName>
        <fullName evidence="8">Fe2OG dioxygenase domain-containing protein</fullName>
    </recommendedName>
</protein>
<dbReference type="PRINTS" id="PR00682">
    <property type="entry name" value="IPNSYNTHASE"/>
</dbReference>
<reference evidence="9 10" key="1">
    <citation type="submission" date="2021-05" db="EMBL/GenBank/DDBJ databases">
        <title>Genome Assembly of Synthetic Allotetraploid Brassica napus Reveals Homoeologous Exchanges between Subgenomes.</title>
        <authorList>
            <person name="Davis J.T."/>
        </authorList>
    </citation>
    <scope>NUCLEOTIDE SEQUENCE [LARGE SCALE GENOMIC DNA]</scope>
    <source>
        <strain evidence="10">cv. Da-Ae</strain>
        <tissue evidence="9">Seedling</tissue>
    </source>
</reference>
<comment type="caution">
    <text evidence="9">The sequence shown here is derived from an EMBL/GenBank/DDBJ whole genome shotgun (WGS) entry which is preliminary data.</text>
</comment>
<evidence type="ECO:0000259" key="8">
    <source>
        <dbReference type="PROSITE" id="PS51471"/>
    </source>
</evidence>
<dbReference type="Gene3D" id="2.60.120.330">
    <property type="entry name" value="B-lactam Antibiotic, Isopenicillin N Synthase, Chain"/>
    <property type="match status" value="2"/>
</dbReference>
<dbReference type="EMBL" id="JAGKQM010000009">
    <property type="protein sequence ID" value="KAH0908323.1"/>
    <property type="molecule type" value="Genomic_DNA"/>
</dbReference>
<proteinExistence type="predicted"/>
<gene>
    <name evidence="9" type="ORF">HID58_031644</name>
</gene>
<dbReference type="InterPro" id="IPR044861">
    <property type="entry name" value="IPNS-like_FE2OG_OXY"/>
</dbReference>
<evidence type="ECO:0000256" key="2">
    <source>
        <dbReference type="ARBA" id="ARBA00022723"/>
    </source>
</evidence>
<keyword evidence="10" id="KW-1185">Reference proteome</keyword>
<evidence type="ECO:0000256" key="3">
    <source>
        <dbReference type="ARBA" id="ARBA00023004"/>
    </source>
</evidence>
<dbReference type="InterPro" id="IPR015300">
    <property type="entry name" value="DNA-bd_pseudobarrel_sf"/>
</dbReference>
<dbReference type="InterPro" id="IPR026992">
    <property type="entry name" value="DIOX_N"/>
</dbReference>
<feature type="domain" description="Fe2OG dioxygenase" evidence="8">
    <location>
        <begin position="388"/>
        <end position="492"/>
    </location>
</feature>
<dbReference type="Gene3D" id="2.40.330.10">
    <property type="entry name" value="DNA-binding pseudobarrel domain"/>
    <property type="match status" value="1"/>
</dbReference>
<evidence type="ECO:0000256" key="5">
    <source>
        <dbReference type="ARBA" id="ARBA00023125"/>
    </source>
</evidence>
<evidence type="ECO:0000256" key="1">
    <source>
        <dbReference type="ARBA" id="ARBA00004123"/>
    </source>
</evidence>
<dbReference type="Pfam" id="PF03171">
    <property type="entry name" value="2OG-FeII_Oxy"/>
    <property type="match status" value="1"/>
</dbReference>
<comment type="subcellular location">
    <subcellularLocation>
        <location evidence="1">Nucleus</location>
    </subcellularLocation>
</comment>